<organism evidence="1 2">
    <name type="scientific">Hypoxylon rubiginosum</name>
    <dbReference type="NCBI Taxonomy" id="110542"/>
    <lineage>
        <taxon>Eukaryota</taxon>
        <taxon>Fungi</taxon>
        <taxon>Dikarya</taxon>
        <taxon>Ascomycota</taxon>
        <taxon>Pezizomycotina</taxon>
        <taxon>Sordariomycetes</taxon>
        <taxon>Xylariomycetidae</taxon>
        <taxon>Xylariales</taxon>
        <taxon>Hypoxylaceae</taxon>
        <taxon>Hypoxylon</taxon>
    </lineage>
</organism>
<reference evidence="1 2" key="1">
    <citation type="journal article" date="2022" name="New Phytol.">
        <title>Ecological generalism drives hyperdiversity of secondary metabolite gene clusters in xylarialean endophytes.</title>
        <authorList>
            <person name="Franco M.E.E."/>
            <person name="Wisecaver J.H."/>
            <person name="Arnold A.E."/>
            <person name="Ju Y.M."/>
            <person name="Slot J.C."/>
            <person name="Ahrendt S."/>
            <person name="Moore L.P."/>
            <person name="Eastman K.E."/>
            <person name="Scott K."/>
            <person name="Konkel Z."/>
            <person name="Mondo S.J."/>
            <person name="Kuo A."/>
            <person name="Hayes R.D."/>
            <person name="Haridas S."/>
            <person name="Andreopoulos B."/>
            <person name="Riley R."/>
            <person name="LaButti K."/>
            <person name="Pangilinan J."/>
            <person name="Lipzen A."/>
            <person name="Amirebrahimi M."/>
            <person name="Yan J."/>
            <person name="Adam C."/>
            <person name="Keymanesh K."/>
            <person name="Ng V."/>
            <person name="Louie K."/>
            <person name="Northen T."/>
            <person name="Drula E."/>
            <person name="Henrissat B."/>
            <person name="Hsieh H.M."/>
            <person name="Youens-Clark K."/>
            <person name="Lutzoni F."/>
            <person name="Miadlikowska J."/>
            <person name="Eastwood D.C."/>
            <person name="Hamelin R.C."/>
            <person name="Grigoriev I.V."/>
            <person name="U'Ren J.M."/>
        </authorList>
    </citation>
    <scope>NUCLEOTIDE SEQUENCE [LARGE SCALE GENOMIC DNA]</scope>
    <source>
        <strain evidence="1 2">CBS 119005</strain>
    </source>
</reference>
<evidence type="ECO:0000313" key="1">
    <source>
        <dbReference type="EMBL" id="KAI4866034.1"/>
    </source>
</evidence>
<comment type="caution">
    <text evidence="1">The sequence shown here is derived from an EMBL/GenBank/DDBJ whole genome shotgun (WGS) entry which is preliminary data.</text>
</comment>
<sequence>MPSTHTYGMAGVGHGYANMNLQGAIYGKQATNIGFSAASGGSVLVNALSSGARALTGAEERRCDTVQTVQTVWCSATKWG</sequence>
<dbReference type="Proteomes" id="UP001497700">
    <property type="component" value="Unassembled WGS sequence"/>
</dbReference>
<protein>
    <submittedName>
        <fullName evidence="1">Uncharacterized protein</fullName>
    </submittedName>
</protein>
<accession>A0ACB9Z2Q5</accession>
<gene>
    <name evidence="1" type="ORF">F4820DRAFT_447510</name>
</gene>
<proteinExistence type="predicted"/>
<name>A0ACB9Z2Q5_9PEZI</name>
<dbReference type="EMBL" id="MU393464">
    <property type="protein sequence ID" value="KAI4866034.1"/>
    <property type="molecule type" value="Genomic_DNA"/>
</dbReference>
<evidence type="ECO:0000313" key="2">
    <source>
        <dbReference type="Proteomes" id="UP001497700"/>
    </source>
</evidence>
<keyword evidence="2" id="KW-1185">Reference proteome</keyword>